<name>A0AAE1N829_9FABA</name>
<sequence length="101" mass="10838">MSLQSLRPGKSPHGLAWITPPECTLKLTRSGYASGLMYSSFLQRYGSKVNEQIEQIPPNPTPPIIPASSTFAVACHRFPPIFLLASSPKSASLASSPTPAR</sequence>
<dbReference type="Proteomes" id="UP001293593">
    <property type="component" value="Unassembled WGS sequence"/>
</dbReference>
<dbReference type="AlphaFoldDB" id="A0AAE1N829"/>
<comment type="caution">
    <text evidence="1">The sequence shown here is derived from an EMBL/GenBank/DDBJ whole genome shotgun (WGS) entry which is preliminary data.</text>
</comment>
<evidence type="ECO:0000313" key="2">
    <source>
        <dbReference type="Proteomes" id="UP001293593"/>
    </source>
</evidence>
<protein>
    <submittedName>
        <fullName evidence="1">Uncharacterized protein</fullName>
    </submittedName>
</protein>
<keyword evidence="2" id="KW-1185">Reference proteome</keyword>
<evidence type="ECO:0000313" key="1">
    <source>
        <dbReference type="EMBL" id="KAK4285024.1"/>
    </source>
</evidence>
<organism evidence="1 2">
    <name type="scientific">Acacia crassicarpa</name>
    <name type="common">northern wattle</name>
    <dbReference type="NCBI Taxonomy" id="499986"/>
    <lineage>
        <taxon>Eukaryota</taxon>
        <taxon>Viridiplantae</taxon>
        <taxon>Streptophyta</taxon>
        <taxon>Embryophyta</taxon>
        <taxon>Tracheophyta</taxon>
        <taxon>Spermatophyta</taxon>
        <taxon>Magnoliopsida</taxon>
        <taxon>eudicotyledons</taxon>
        <taxon>Gunneridae</taxon>
        <taxon>Pentapetalae</taxon>
        <taxon>rosids</taxon>
        <taxon>fabids</taxon>
        <taxon>Fabales</taxon>
        <taxon>Fabaceae</taxon>
        <taxon>Caesalpinioideae</taxon>
        <taxon>mimosoid clade</taxon>
        <taxon>Acacieae</taxon>
        <taxon>Acacia</taxon>
    </lineage>
</organism>
<reference evidence="1" key="1">
    <citation type="submission" date="2023-10" db="EMBL/GenBank/DDBJ databases">
        <title>Chromosome-level genome of the transformable northern wattle, Acacia crassicarpa.</title>
        <authorList>
            <person name="Massaro I."/>
            <person name="Sinha N.R."/>
            <person name="Poethig S."/>
            <person name="Leichty A.R."/>
        </authorList>
    </citation>
    <scope>NUCLEOTIDE SEQUENCE</scope>
    <source>
        <strain evidence="1">Acra3RX</strain>
        <tissue evidence="1">Leaf</tissue>
    </source>
</reference>
<dbReference type="EMBL" id="JAWXYG010000001">
    <property type="protein sequence ID" value="KAK4285024.1"/>
    <property type="molecule type" value="Genomic_DNA"/>
</dbReference>
<accession>A0AAE1N829</accession>
<proteinExistence type="predicted"/>
<gene>
    <name evidence="1" type="ORF">QN277_001775</name>
</gene>